<dbReference type="EMBL" id="KN837110">
    <property type="protein sequence ID" value="KIJ45792.1"/>
    <property type="molecule type" value="Genomic_DNA"/>
</dbReference>
<keyword evidence="2" id="KW-1185">Reference proteome</keyword>
<name>A0A0C9VT95_SPHS4</name>
<evidence type="ECO:0000313" key="2">
    <source>
        <dbReference type="Proteomes" id="UP000054279"/>
    </source>
</evidence>
<dbReference type="Proteomes" id="UP000054279">
    <property type="component" value="Unassembled WGS sequence"/>
</dbReference>
<sequence length="283" mass="32051">MSIISLPLEFLDKLLDAIDKPSDLLALVLSSKSFSKPVLSDHLDHRIIQCSLAGTRAWQHDLIDLDGVAESTSLAPTYSCSPSSSKTVKEKDIPKYYDSTWRSFEEKPFVLDHLSIVISQYTFRVLQERYADGTAIMNTFMSLEELRDTLPPTGLIKLNFGKLMMPRPKKGTLFKPDAVRSFKLALLGEDENYRKVFDDWSSDDDLYQQSKTATFVSRRNTKFDINLLARSLKDFGGPDINTLEVPGPIELDLGSCEIRKITLGRVINRSQEVPTRALWRVTL</sequence>
<evidence type="ECO:0000313" key="1">
    <source>
        <dbReference type="EMBL" id="KIJ45792.1"/>
    </source>
</evidence>
<accession>A0A0C9VT95</accession>
<reference evidence="1 2" key="1">
    <citation type="submission" date="2014-06" db="EMBL/GenBank/DDBJ databases">
        <title>Evolutionary Origins and Diversification of the Mycorrhizal Mutualists.</title>
        <authorList>
            <consortium name="DOE Joint Genome Institute"/>
            <consortium name="Mycorrhizal Genomics Consortium"/>
            <person name="Kohler A."/>
            <person name="Kuo A."/>
            <person name="Nagy L.G."/>
            <person name="Floudas D."/>
            <person name="Copeland A."/>
            <person name="Barry K.W."/>
            <person name="Cichocki N."/>
            <person name="Veneault-Fourrey C."/>
            <person name="LaButti K."/>
            <person name="Lindquist E.A."/>
            <person name="Lipzen A."/>
            <person name="Lundell T."/>
            <person name="Morin E."/>
            <person name="Murat C."/>
            <person name="Riley R."/>
            <person name="Ohm R."/>
            <person name="Sun H."/>
            <person name="Tunlid A."/>
            <person name="Henrissat B."/>
            <person name="Grigoriev I.V."/>
            <person name="Hibbett D.S."/>
            <person name="Martin F."/>
        </authorList>
    </citation>
    <scope>NUCLEOTIDE SEQUENCE [LARGE SCALE GENOMIC DNA]</scope>
    <source>
        <strain evidence="1 2">SS14</strain>
    </source>
</reference>
<proteinExistence type="predicted"/>
<evidence type="ECO:0008006" key="3">
    <source>
        <dbReference type="Google" id="ProtNLM"/>
    </source>
</evidence>
<protein>
    <recommendedName>
        <fullName evidence="3">F-box domain-containing protein</fullName>
    </recommendedName>
</protein>
<dbReference type="OrthoDB" id="3249214at2759"/>
<dbReference type="HOGENOM" id="CLU_984093_0_0_1"/>
<dbReference type="AlphaFoldDB" id="A0A0C9VT95"/>
<organism evidence="1 2">
    <name type="scientific">Sphaerobolus stellatus (strain SS14)</name>
    <dbReference type="NCBI Taxonomy" id="990650"/>
    <lineage>
        <taxon>Eukaryota</taxon>
        <taxon>Fungi</taxon>
        <taxon>Dikarya</taxon>
        <taxon>Basidiomycota</taxon>
        <taxon>Agaricomycotina</taxon>
        <taxon>Agaricomycetes</taxon>
        <taxon>Phallomycetidae</taxon>
        <taxon>Geastrales</taxon>
        <taxon>Sphaerobolaceae</taxon>
        <taxon>Sphaerobolus</taxon>
    </lineage>
</organism>
<gene>
    <name evidence="1" type="ORF">M422DRAFT_250584</name>
</gene>